<feature type="transmembrane region" description="Helical" evidence="1">
    <location>
        <begin position="14"/>
        <end position="35"/>
    </location>
</feature>
<keyword evidence="1" id="KW-0812">Transmembrane</keyword>
<gene>
    <name evidence="2" type="ORF">AFUS01_LOCUS843</name>
</gene>
<name>A0A8J2JM41_9HEXA</name>
<evidence type="ECO:0000256" key="1">
    <source>
        <dbReference type="SAM" id="Phobius"/>
    </source>
</evidence>
<proteinExistence type="predicted"/>
<dbReference type="Proteomes" id="UP000708208">
    <property type="component" value="Unassembled WGS sequence"/>
</dbReference>
<keyword evidence="1" id="KW-1133">Transmembrane helix</keyword>
<dbReference type="AlphaFoldDB" id="A0A8J2JM41"/>
<accession>A0A8J2JM41</accession>
<evidence type="ECO:0000313" key="2">
    <source>
        <dbReference type="EMBL" id="CAG7653501.1"/>
    </source>
</evidence>
<sequence length="52" mass="5562">GLLHISSVVVVDSVGVLVAGVSLQIILLVTIDTLLSNMLTIPKSQFSHYNKK</sequence>
<organism evidence="2 3">
    <name type="scientific">Allacma fusca</name>
    <dbReference type="NCBI Taxonomy" id="39272"/>
    <lineage>
        <taxon>Eukaryota</taxon>
        <taxon>Metazoa</taxon>
        <taxon>Ecdysozoa</taxon>
        <taxon>Arthropoda</taxon>
        <taxon>Hexapoda</taxon>
        <taxon>Collembola</taxon>
        <taxon>Symphypleona</taxon>
        <taxon>Sminthuridae</taxon>
        <taxon>Allacma</taxon>
    </lineage>
</organism>
<feature type="non-terminal residue" evidence="2">
    <location>
        <position position="52"/>
    </location>
</feature>
<keyword evidence="3" id="KW-1185">Reference proteome</keyword>
<keyword evidence="1" id="KW-0472">Membrane</keyword>
<protein>
    <submittedName>
        <fullName evidence="2">Uncharacterized protein</fullName>
    </submittedName>
</protein>
<dbReference type="EMBL" id="CAJVCH010004467">
    <property type="protein sequence ID" value="CAG7653501.1"/>
    <property type="molecule type" value="Genomic_DNA"/>
</dbReference>
<reference evidence="2" key="1">
    <citation type="submission" date="2021-06" db="EMBL/GenBank/DDBJ databases">
        <authorList>
            <person name="Hodson N. C."/>
            <person name="Mongue J. A."/>
            <person name="Jaron S. K."/>
        </authorList>
    </citation>
    <scope>NUCLEOTIDE SEQUENCE</scope>
</reference>
<evidence type="ECO:0000313" key="3">
    <source>
        <dbReference type="Proteomes" id="UP000708208"/>
    </source>
</evidence>
<comment type="caution">
    <text evidence="2">The sequence shown here is derived from an EMBL/GenBank/DDBJ whole genome shotgun (WGS) entry which is preliminary data.</text>
</comment>